<dbReference type="InterPro" id="IPR011990">
    <property type="entry name" value="TPR-like_helical_dom_sf"/>
</dbReference>
<sequence length="463" mass="53747">YIIYIIYIYTYITMGEWCGKNLRDIQGWKEDGLDTTIINNETAKLFDASVRQLVSLRDCDQLGGFVKTMTNMLNNEPDAVLPRIFVLAVDVLGTNKTWYVNEDFKNKINKIIDDTNKYGNEREKLHSKALKAMAIGYTRKALHIYECILSQYPNDLMAIKLSQQLYFFTGQPFSMLSSINRIIPKWSKDNIMYSYLLGMQAFGYEECGDYKKAENISKEALSLRKEDSWATHALSHVFEMTNQYEKGIDNLIETSCYWKPCWILECHNFWHLALFYINTGKFEEAMTVYDQNIKPCLLKNNNACDASGLLQRLEFNNIDVGQKRWDDLTSFILPYTKGNMYPFNYPLMSIALAHSSNPKHLRNFVDLDINFAPICGETAFCVKEISIPIVQGIDEFFKNNYVKCFDYLYPLRYNIINIGGSNAQRDIFSQFMINAGKNSEISSYKEKAKIIVEERKLFNNIKK</sequence>
<dbReference type="WBParaSite" id="TCONS_00016081.p1">
    <property type="protein sequence ID" value="TCONS_00016081.p1"/>
    <property type="gene ID" value="XLOC_010707"/>
</dbReference>
<evidence type="ECO:0000313" key="5">
    <source>
        <dbReference type="Proteomes" id="UP000035681"/>
    </source>
</evidence>
<proteinExistence type="inferred from homology"/>
<comment type="similarity">
    <text evidence="1">Belongs to the TTC38 family.</text>
</comment>
<evidence type="ECO:0000313" key="6">
    <source>
        <dbReference type="WBParaSite" id="TCONS_00016081.p1"/>
    </source>
</evidence>
<accession>A0AAF5DQB6</accession>
<name>A0AAF5DQB6_STRER</name>
<evidence type="ECO:0000256" key="3">
    <source>
        <dbReference type="ARBA" id="ARBA00022737"/>
    </source>
</evidence>
<reference evidence="6" key="1">
    <citation type="submission" date="2024-02" db="UniProtKB">
        <authorList>
            <consortium name="WormBaseParasite"/>
        </authorList>
    </citation>
    <scope>IDENTIFICATION</scope>
</reference>
<dbReference type="PANTHER" id="PTHR16263:SF4">
    <property type="entry name" value="TETRATRICOPEPTIDE REPEAT PROTEIN 38"/>
    <property type="match status" value="1"/>
</dbReference>
<keyword evidence="3" id="KW-0677">Repeat</keyword>
<dbReference type="CDD" id="cd05804">
    <property type="entry name" value="StaR_like"/>
    <property type="match status" value="1"/>
</dbReference>
<dbReference type="PANTHER" id="PTHR16263">
    <property type="entry name" value="TETRATRICOPEPTIDE REPEAT PROTEIN 38"/>
    <property type="match status" value="1"/>
</dbReference>
<dbReference type="InterPro" id="IPR033891">
    <property type="entry name" value="TTC38"/>
</dbReference>
<evidence type="ECO:0000256" key="4">
    <source>
        <dbReference type="ARBA" id="ARBA00022803"/>
    </source>
</evidence>
<organism evidence="5 6">
    <name type="scientific">Strongyloides stercoralis</name>
    <name type="common">Threadworm</name>
    <dbReference type="NCBI Taxonomy" id="6248"/>
    <lineage>
        <taxon>Eukaryota</taxon>
        <taxon>Metazoa</taxon>
        <taxon>Ecdysozoa</taxon>
        <taxon>Nematoda</taxon>
        <taxon>Chromadorea</taxon>
        <taxon>Rhabditida</taxon>
        <taxon>Tylenchina</taxon>
        <taxon>Panagrolaimomorpha</taxon>
        <taxon>Strongyloidoidea</taxon>
        <taxon>Strongyloididae</taxon>
        <taxon>Strongyloides</taxon>
    </lineage>
</organism>
<protein>
    <recommendedName>
        <fullName evidence="2">Tetratricopeptide repeat protein 38</fullName>
    </recommendedName>
</protein>
<dbReference type="SUPFAM" id="SSF48452">
    <property type="entry name" value="TPR-like"/>
    <property type="match status" value="1"/>
</dbReference>
<evidence type="ECO:0000256" key="1">
    <source>
        <dbReference type="ARBA" id="ARBA00005857"/>
    </source>
</evidence>
<keyword evidence="4" id="KW-0802">TPR repeat</keyword>
<dbReference type="AlphaFoldDB" id="A0AAF5DQB6"/>
<evidence type="ECO:0000256" key="2">
    <source>
        <dbReference type="ARBA" id="ARBA00019992"/>
    </source>
</evidence>
<dbReference type="Proteomes" id="UP000035681">
    <property type="component" value="Unplaced"/>
</dbReference>
<dbReference type="Gene3D" id="1.25.40.10">
    <property type="entry name" value="Tetratricopeptide repeat domain"/>
    <property type="match status" value="1"/>
</dbReference>
<keyword evidence="5" id="KW-1185">Reference proteome</keyword>